<reference evidence="2 3" key="1">
    <citation type="journal article" date="2015" name="Nature">
        <title>rRNA introns, odd ribosomes, and small enigmatic genomes across a large radiation of phyla.</title>
        <authorList>
            <person name="Brown C.T."/>
            <person name="Hug L.A."/>
            <person name="Thomas B.C."/>
            <person name="Sharon I."/>
            <person name="Castelle C.J."/>
            <person name="Singh A."/>
            <person name="Wilkins M.J."/>
            <person name="Williams K.H."/>
            <person name="Banfield J.F."/>
        </authorList>
    </citation>
    <scope>NUCLEOTIDE SEQUENCE [LARGE SCALE GENOMIC DNA]</scope>
</reference>
<protein>
    <submittedName>
        <fullName evidence="2">Uncharacterized protein</fullName>
    </submittedName>
</protein>
<proteinExistence type="predicted"/>
<comment type="caution">
    <text evidence="2">The sequence shown here is derived from an EMBL/GenBank/DDBJ whole genome shotgun (WGS) entry which is preliminary data.</text>
</comment>
<name>A0A0G1LW55_9BACT</name>
<dbReference type="EMBL" id="LCKM01000003">
    <property type="protein sequence ID" value="KKU00206.1"/>
    <property type="molecule type" value="Genomic_DNA"/>
</dbReference>
<evidence type="ECO:0000313" key="3">
    <source>
        <dbReference type="Proteomes" id="UP000034214"/>
    </source>
</evidence>
<gene>
    <name evidence="2" type="ORF">UW99_C0003G0027</name>
</gene>
<organism evidence="2 3">
    <name type="scientific">Candidatus Collierbacteria bacterium GW2011_GWC2_45_15</name>
    <dbReference type="NCBI Taxonomy" id="1618394"/>
    <lineage>
        <taxon>Bacteria</taxon>
        <taxon>Candidatus Collieribacteriota</taxon>
    </lineage>
</organism>
<evidence type="ECO:0000256" key="1">
    <source>
        <dbReference type="SAM" id="Phobius"/>
    </source>
</evidence>
<keyword evidence="1" id="KW-1133">Transmembrane helix</keyword>
<keyword evidence="1" id="KW-0472">Membrane</keyword>
<feature type="transmembrane region" description="Helical" evidence="1">
    <location>
        <begin position="7"/>
        <end position="26"/>
    </location>
</feature>
<evidence type="ECO:0000313" key="2">
    <source>
        <dbReference type="EMBL" id="KKU00206.1"/>
    </source>
</evidence>
<dbReference type="Proteomes" id="UP000034214">
    <property type="component" value="Unassembled WGS sequence"/>
</dbReference>
<keyword evidence="1" id="KW-0812">Transmembrane</keyword>
<sequence>MMKSGQIALVWLLIILTLVFWIRTVILDYLRGFWDSVIINTVCRSREKCYLIVEMLT</sequence>
<dbReference type="AlphaFoldDB" id="A0A0G1LW55"/>
<accession>A0A0G1LW55</accession>